<gene>
    <name evidence="1" type="ORF">ILYODFUR_009748</name>
</gene>
<reference evidence="1 2" key="1">
    <citation type="submission" date="2021-06" db="EMBL/GenBank/DDBJ databases">
        <authorList>
            <person name="Palmer J.M."/>
        </authorList>
    </citation>
    <scope>NUCLEOTIDE SEQUENCE [LARGE SCALE GENOMIC DNA]</scope>
    <source>
        <strain evidence="2">if_2019</strain>
        <tissue evidence="1">Muscle</tissue>
    </source>
</reference>
<dbReference type="EMBL" id="JAHRIQ010070201">
    <property type="protein sequence ID" value="MEQ2243723.1"/>
    <property type="molecule type" value="Genomic_DNA"/>
</dbReference>
<proteinExistence type="predicted"/>
<sequence length="69" mass="7396">MVFSEGGQRGSCRTIWLCPRRASSTCWEAETSLGSCLGPGPLHSAVSHEGSPLCQAAREGCCTTGRRRR</sequence>
<protein>
    <submittedName>
        <fullName evidence="1">Uncharacterized protein</fullName>
    </submittedName>
</protein>
<comment type="caution">
    <text evidence="1">The sequence shown here is derived from an EMBL/GenBank/DDBJ whole genome shotgun (WGS) entry which is preliminary data.</text>
</comment>
<evidence type="ECO:0000313" key="1">
    <source>
        <dbReference type="EMBL" id="MEQ2243723.1"/>
    </source>
</evidence>
<organism evidence="1 2">
    <name type="scientific">Ilyodon furcidens</name>
    <name type="common">goldbreast splitfin</name>
    <dbReference type="NCBI Taxonomy" id="33524"/>
    <lineage>
        <taxon>Eukaryota</taxon>
        <taxon>Metazoa</taxon>
        <taxon>Chordata</taxon>
        <taxon>Craniata</taxon>
        <taxon>Vertebrata</taxon>
        <taxon>Euteleostomi</taxon>
        <taxon>Actinopterygii</taxon>
        <taxon>Neopterygii</taxon>
        <taxon>Teleostei</taxon>
        <taxon>Neoteleostei</taxon>
        <taxon>Acanthomorphata</taxon>
        <taxon>Ovalentaria</taxon>
        <taxon>Atherinomorphae</taxon>
        <taxon>Cyprinodontiformes</taxon>
        <taxon>Goodeidae</taxon>
        <taxon>Ilyodon</taxon>
    </lineage>
</organism>
<name>A0ABV0UES1_9TELE</name>
<dbReference type="Proteomes" id="UP001482620">
    <property type="component" value="Unassembled WGS sequence"/>
</dbReference>
<evidence type="ECO:0000313" key="2">
    <source>
        <dbReference type="Proteomes" id="UP001482620"/>
    </source>
</evidence>
<keyword evidence="2" id="KW-1185">Reference proteome</keyword>
<accession>A0ABV0UES1</accession>